<keyword evidence="2" id="KW-1185">Reference proteome</keyword>
<reference evidence="1" key="1">
    <citation type="submission" date="2023-04" db="EMBL/GenBank/DDBJ databases">
        <title>A chromosome-level genome assembly of the parasitoid wasp Eretmocerus hayati.</title>
        <authorList>
            <person name="Zhong Y."/>
            <person name="Liu S."/>
            <person name="Liu Y."/>
        </authorList>
    </citation>
    <scope>NUCLEOTIDE SEQUENCE</scope>
    <source>
        <strain evidence="1">ZJU_SS_LIU_2023</strain>
    </source>
</reference>
<comment type="caution">
    <text evidence="1">The sequence shown here is derived from an EMBL/GenBank/DDBJ whole genome shotgun (WGS) entry which is preliminary data.</text>
</comment>
<proteinExistence type="predicted"/>
<gene>
    <name evidence="1" type="ORF">QAD02_012030</name>
</gene>
<organism evidence="1 2">
    <name type="scientific">Eretmocerus hayati</name>
    <dbReference type="NCBI Taxonomy" id="131215"/>
    <lineage>
        <taxon>Eukaryota</taxon>
        <taxon>Metazoa</taxon>
        <taxon>Ecdysozoa</taxon>
        <taxon>Arthropoda</taxon>
        <taxon>Hexapoda</taxon>
        <taxon>Insecta</taxon>
        <taxon>Pterygota</taxon>
        <taxon>Neoptera</taxon>
        <taxon>Endopterygota</taxon>
        <taxon>Hymenoptera</taxon>
        <taxon>Apocrita</taxon>
        <taxon>Proctotrupomorpha</taxon>
        <taxon>Chalcidoidea</taxon>
        <taxon>Aphelinidae</taxon>
        <taxon>Aphelininae</taxon>
        <taxon>Eretmocerus</taxon>
    </lineage>
</organism>
<dbReference type="Proteomes" id="UP001239111">
    <property type="component" value="Chromosome 2"/>
</dbReference>
<dbReference type="EMBL" id="CM056742">
    <property type="protein sequence ID" value="KAJ8676244.1"/>
    <property type="molecule type" value="Genomic_DNA"/>
</dbReference>
<evidence type="ECO:0000313" key="1">
    <source>
        <dbReference type="EMBL" id="KAJ8676244.1"/>
    </source>
</evidence>
<evidence type="ECO:0000313" key="2">
    <source>
        <dbReference type="Proteomes" id="UP001239111"/>
    </source>
</evidence>
<sequence length="116" mass="12948">MQQESLSKQKSSRSNEVSRTKDVVEKNIVPGTSQNLPSTSTSKSENRKPVVQGSKSPVWISTGKSSSNPLVKQKLILFNKGPSKEDNVSKKLYLEPRKIRHPRPNQITGKERPVPI</sequence>
<name>A0ACC2NYV9_9HYME</name>
<protein>
    <submittedName>
        <fullName evidence="1">Uncharacterized protein</fullName>
    </submittedName>
</protein>
<accession>A0ACC2NYV9</accession>